<evidence type="ECO:0000259" key="1">
    <source>
        <dbReference type="Pfam" id="PF00535"/>
    </source>
</evidence>
<dbReference type="SUPFAM" id="SSF53448">
    <property type="entry name" value="Nucleotide-diphospho-sugar transferases"/>
    <property type="match status" value="1"/>
</dbReference>
<dbReference type="CDD" id="cd00761">
    <property type="entry name" value="Glyco_tranf_GTA_type"/>
    <property type="match status" value="1"/>
</dbReference>
<dbReference type="RefSeq" id="WP_205213127.1">
    <property type="nucleotide sequence ID" value="NZ_JAFFZP010000006.1"/>
</dbReference>
<keyword evidence="3" id="KW-1185">Reference proteome</keyword>
<organism evidence="2 3">
    <name type="scientific">Amphritea pacifica</name>
    <dbReference type="NCBI Taxonomy" id="2811233"/>
    <lineage>
        <taxon>Bacteria</taxon>
        <taxon>Pseudomonadati</taxon>
        <taxon>Pseudomonadota</taxon>
        <taxon>Gammaproteobacteria</taxon>
        <taxon>Oceanospirillales</taxon>
        <taxon>Oceanospirillaceae</taxon>
        <taxon>Amphritea</taxon>
    </lineage>
</organism>
<dbReference type="EMBL" id="JAFFZP010000006">
    <property type="protein sequence ID" value="MBN0986870.1"/>
    <property type="molecule type" value="Genomic_DNA"/>
</dbReference>
<sequence>MISVVIPNYNKSHYLSQAVNSVLMQENVDLEVIVVDDCSTDDSADILQSINDPRVRVIFNSINMGVSVSRNLGAMAAKGEYISFLDSDDFYTSKSKLDSELKCFLSSAAENLCVYSIVNIVDDSGNFINRTKEFCYSGDFYKAVVTRSGDLPRDFLIKRDFFIELGGFSSGVSLFEDWDFKIRMSRSVLPVFTGETGSAYRQTGVGLSDKGYVLLIVSILNVFRKNTIDQSLSERIGLFGSLLKNLILSRTS</sequence>
<reference evidence="2 3" key="1">
    <citation type="submission" date="2021-02" db="EMBL/GenBank/DDBJ databases">
        <title>A novel species of genus Amphritea isolated from a fishpond in China.</title>
        <authorList>
            <person name="Lu H."/>
        </authorList>
    </citation>
    <scope>NUCLEOTIDE SEQUENCE [LARGE SCALE GENOMIC DNA]</scope>
    <source>
        <strain evidence="2 3">RP18W</strain>
    </source>
</reference>
<dbReference type="Gene3D" id="3.90.550.10">
    <property type="entry name" value="Spore Coat Polysaccharide Biosynthesis Protein SpsA, Chain A"/>
    <property type="match status" value="1"/>
</dbReference>
<evidence type="ECO:0000313" key="3">
    <source>
        <dbReference type="Proteomes" id="UP000760472"/>
    </source>
</evidence>
<name>A0ABS2W575_9GAMM</name>
<feature type="domain" description="Glycosyltransferase 2-like" evidence="1">
    <location>
        <begin position="3"/>
        <end position="94"/>
    </location>
</feature>
<gene>
    <name evidence="2" type="ORF">JW498_05810</name>
</gene>
<evidence type="ECO:0000313" key="2">
    <source>
        <dbReference type="EMBL" id="MBN0986870.1"/>
    </source>
</evidence>
<comment type="caution">
    <text evidence="2">The sequence shown here is derived from an EMBL/GenBank/DDBJ whole genome shotgun (WGS) entry which is preliminary data.</text>
</comment>
<dbReference type="PANTHER" id="PTHR22916:SF3">
    <property type="entry name" value="UDP-GLCNAC:BETAGAL BETA-1,3-N-ACETYLGLUCOSAMINYLTRANSFERASE-LIKE PROTEIN 1"/>
    <property type="match status" value="1"/>
</dbReference>
<dbReference type="PANTHER" id="PTHR22916">
    <property type="entry name" value="GLYCOSYLTRANSFERASE"/>
    <property type="match status" value="1"/>
</dbReference>
<dbReference type="InterPro" id="IPR001173">
    <property type="entry name" value="Glyco_trans_2-like"/>
</dbReference>
<accession>A0ABS2W575</accession>
<protein>
    <submittedName>
        <fullName evidence="2">Glycosyltransferase</fullName>
    </submittedName>
</protein>
<dbReference type="Pfam" id="PF00535">
    <property type="entry name" value="Glycos_transf_2"/>
    <property type="match status" value="1"/>
</dbReference>
<dbReference type="InterPro" id="IPR029044">
    <property type="entry name" value="Nucleotide-diphossugar_trans"/>
</dbReference>
<dbReference type="Proteomes" id="UP000760472">
    <property type="component" value="Unassembled WGS sequence"/>
</dbReference>
<proteinExistence type="predicted"/>